<feature type="region of interest" description="Disordered" evidence="1">
    <location>
        <begin position="244"/>
        <end position="263"/>
    </location>
</feature>
<proteinExistence type="predicted"/>
<evidence type="ECO:0000313" key="4">
    <source>
        <dbReference type="Proteomes" id="UP000054997"/>
    </source>
</evidence>
<sequence>MKICGRSDKLLFFPHTDKLLSFVKRSFIMPAFFSSVANTLTDYSNYYIDWSRVSELITSASHRYSFKELAERGAIISATALGAYAGYRWADEGFGLGSCLYSMAGSFIGFVVSHTVVIAPLLWKRYQMSQECQKSEQQILDACLELRFMDYSNPEIDKLITAITSKVKETKELNLSDDKHARASQTWGTRKMLLAKMAEQVANDLNALQDKDNYDETLLSIQSFWSKSSYDFYNAVGGFRLPSLEKKTSPKEDENNELKLKFQ</sequence>
<dbReference type="PATRIC" id="fig|45068.5.peg.2276"/>
<keyword evidence="2" id="KW-0812">Transmembrane</keyword>
<keyword evidence="2" id="KW-1133">Transmembrane helix</keyword>
<gene>
    <name evidence="3" type="ORF">Llon_2092</name>
</gene>
<evidence type="ECO:0000256" key="1">
    <source>
        <dbReference type="SAM" id="MobiDB-lite"/>
    </source>
</evidence>
<protein>
    <recommendedName>
        <fullName evidence="5">Transmembrane protein</fullName>
    </recommendedName>
</protein>
<keyword evidence="2" id="KW-0472">Membrane</keyword>
<feature type="transmembrane region" description="Helical" evidence="2">
    <location>
        <begin position="101"/>
        <end position="123"/>
    </location>
</feature>
<organism evidence="3 4">
    <name type="scientific">Legionella londiniensis</name>
    <dbReference type="NCBI Taxonomy" id="45068"/>
    <lineage>
        <taxon>Bacteria</taxon>
        <taxon>Pseudomonadati</taxon>
        <taxon>Pseudomonadota</taxon>
        <taxon>Gammaproteobacteria</taxon>
        <taxon>Legionellales</taxon>
        <taxon>Legionellaceae</taxon>
        <taxon>Legionella</taxon>
    </lineage>
</organism>
<dbReference type="AlphaFoldDB" id="A0A0W0VIH1"/>
<dbReference type="EMBL" id="LNYK01000033">
    <property type="protein sequence ID" value="KTD19920.1"/>
    <property type="molecule type" value="Genomic_DNA"/>
</dbReference>
<comment type="caution">
    <text evidence="3">The sequence shown here is derived from an EMBL/GenBank/DDBJ whole genome shotgun (WGS) entry which is preliminary data.</text>
</comment>
<dbReference type="Proteomes" id="UP000054997">
    <property type="component" value="Unassembled WGS sequence"/>
</dbReference>
<evidence type="ECO:0008006" key="5">
    <source>
        <dbReference type="Google" id="ProtNLM"/>
    </source>
</evidence>
<keyword evidence="4" id="KW-1185">Reference proteome</keyword>
<accession>A0A0W0VIH1</accession>
<evidence type="ECO:0000313" key="3">
    <source>
        <dbReference type="EMBL" id="KTD19920.1"/>
    </source>
</evidence>
<name>A0A0W0VIH1_9GAMM</name>
<evidence type="ECO:0000256" key="2">
    <source>
        <dbReference type="SAM" id="Phobius"/>
    </source>
</evidence>
<reference evidence="3 4" key="1">
    <citation type="submission" date="2015-11" db="EMBL/GenBank/DDBJ databases">
        <title>Genomic analysis of 38 Legionella species identifies large and diverse effector repertoires.</title>
        <authorList>
            <person name="Burstein D."/>
            <person name="Amaro F."/>
            <person name="Zusman T."/>
            <person name="Lifshitz Z."/>
            <person name="Cohen O."/>
            <person name="Gilbert J.A."/>
            <person name="Pupko T."/>
            <person name="Shuman H.A."/>
            <person name="Segal G."/>
        </authorList>
    </citation>
    <scope>NUCLEOTIDE SEQUENCE [LARGE SCALE GENOMIC DNA]</scope>
    <source>
        <strain evidence="3 4">ATCC 49505</strain>
    </source>
</reference>
<feature type="transmembrane region" description="Helical" evidence="2">
    <location>
        <begin position="69"/>
        <end position="89"/>
    </location>
</feature>